<evidence type="ECO:0000313" key="3">
    <source>
        <dbReference type="EMBL" id="QHT75697.1"/>
    </source>
</evidence>
<accession>A0A6C0H5L0</accession>
<name>A0A6C0H5L0_9ZZZZ</name>
<reference evidence="3" key="1">
    <citation type="journal article" date="2020" name="Nature">
        <title>Giant virus diversity and host interactions through global metagenomics.</title>
        <authorList>
            <person name="Schulz F."/>
            <person name="Roux S."/>
            <person name="Paez-Espino D."/>
            <person name="Jungbluth S."/>
            <person name="Walsh D.A."/>
            <person name="Denef V.J."/>
            <person name="McMahon K.D."/>
            <person name="Konstantinidis K.T."/>
            <person name="Eloe-Fadrosh E.A."/>
            <person name="Kyrpides N.C."/>
            <person name="Woyke T."/>
        </authorList>
    </citation>
    <scope>NUCLEOTIDE SEQUENCE</scope>
    <source>
        <strain evidence="3">GVMAG-M-3300023179-71</strain>
    </source>
</reference>
<keyword evidence="2" id="KW-1133">Transmembrane helix</keyword>
<sequence length="90" mass="10756">MMSWINNFIKDNIKKILHIWIFIIYLVNEELKYYHPILSILLSIFSIFIFHYISLLETQLSETKIAIHSQPETKPEEVQTKTEEVDTKSD</sequence>
<feature type="compositionally biased region" description="Basic and acidic residues" evidence="1">
    <location>
        <begin position="71"/>
        <end position="90"/>
    </location>
</feature>
<protein>
    <submittedName>
        <fullName evidence="3">Uncharacterized protein</fullName>
    </submittedName>
</protein>
<feature type="region of interest" description="Disordered" evidence="1">
    <location>
        <begin position="67"/>
        <end position="90"/>
    </location>
</feature>
<organism evidence="3">
    <name type="scientific">viral metagenome</name>
    <dbReference type="NCBI Taxonomy" id="1070528"/>
    <lineage>
        <taxon>unclassified sequences</taxon>
        <taxon>metagenomes</taxon>
        <taxon>organismal metagenomes</taxon>
    </lineage>
</organism>
<dbReference type="AlphaFoldDB" id="A0A6C0H5L0"/>
<dbReference type="EMBL" id="MN739881">
    <property type="protein sequence ID" value="QHT75697.1"/>
    <property type="molecule type" value="Genomic_DNA"/>
</dbReference>
<proteinExistence type="predicted"/>
<feature type="transmembrane region" description="Helical" evidence="2">
    <location>
        <begin position="33"/>
        <end position="55"/>
    </location>
</feature>
<evidence type="ECO:0000256" key="2">
    <source>
        <dbReference type="SAM" id="Phobius"/>
    </source>
</evidence>
<keyword evidence="2" id="KW-0812">Transmembrane</keyword>
<keyword evidence="2" id="KW-0472">Membrane</keyword>
<evidence type="ECO:0000256" key="1">
    <source>
        <dbReference type="SAM" id="MobiDB-lite"/>
    </source>
</evidence>